<feature type="transmembrane region" description="Helical" evidence="1">
    <location>
        <begin position="16"/>
        <end position="46"/>
    </location>
</feature>
<dbReference type="RefSeq" id="YP_006989945.1">
    <property type="nucleotide sequence ID" value="NC_019411.1"/>
</dbReference>
<protein>
    <submittedName>
        <fullName evidence="2">Uncharacterized protein</fullName>
    </submittedName>
</protein>
<evidence type="ECO:0000256" key="1">
    <source>
        <dbReference type="SAM" id="Phobius"/>
    </source>
</evidence>
<organism evidence="2 3">
    <name type="scientific">Caulobacter phage CcrSwift</name>
    <dbReference type="NCBI Taxonomy" id="2927984"/>
    <lineage>
        <taxon>Viruses</taxon>
        <taxon>Duplodnaviria</taxon>
        <taxon>Heunggongvirae</taxon>
        <taxon>Uroviricota</taxon>
        <taxon>Caudoviricetes</taxon>
        <taxon>Jeanschmidtviridae</taxon>
        <taxon>Shapirovirus</taxon>
        <taxon>Shapirovirus swift</taxon>
    </lineage>
</organism>
<dbReference type="GeneID" id="13996747"/>
<keyword evidence="1" id="KW-1133">Transmembrane helix</keyword>
<dbReference type="KEGG" id="vg:13996747"/>
<name>K4JVU2_9CAUD</name>
<evidence type="ECO:0000313" key="3">
    <source>
        <dbReference type="Proteomes" id="UP000000460"/>
    </source>
</evidence>
<keyword evidence="3" id="KW-1185">Reference proteome</keyword>
<reference evidence="2 3" key="1">
    <citation type="journal article" date="2012" name="BMC Genomics">
        <title>The Caulobacter crescentus phage phiCbK: genomics of a canonical phage.</title>
        <authorList>
            <person name="Gill J.J."/>
            <person name="Berry J.D."/>
            <person name="Russell W.K."/>
            <person name="Lessor L."/>
            <person name="Escobar Garcia D.A."/>
            <person name="Hernandez D."/>
            <person name="Kane A."/>
            <person name="Keene J."/>
            <person name="Maddox M."/>
            <person name="Martin R."/>
            <person name="Mohan S."/>
            <person name="Thorn A.M."/>
            <person name="Russell D.H."/>
            <person name="Young R."/>
        </authorList>
    </citation>
    <scope>NUCLEOTIDE SEQUENCE [LARGE SCALE GENOMIC DNA]</scope>
</reference>
<evidence type="ECO:0000313" key="2">
    <source>
        <dbReference type="EMBL" id="AFU88530.1"/>
    </source>
</evidence>
<dbReference type="EMBL" id="JX100809">
    <property type="protein sequence ID" value="AFU88530.1"/>
    <property type="molecule type" value="Genomic_DNA"/>
</dbReference>
<accession>K4JVU2</accession>
<keyword evidence="1" id="KW-0472">Membrane</keyword>
<gene>
    <name evidence="2" type="ORF">CcrSwift_gp212</name>
</gene>
<sequence length="173" mass="19973">MTMPDHSPKLGMMLGFFWHGLWCAVALVFLLSLYALVIFPVGYVLARLRRLALGVIPNFDLDGGFLRLRYHRRRDPLADGWNLDIDITLLGGGFSWRSIEWQGFKRFDLGWLWLIRFVAGGMDAIPGSFGRHAYVSLGLLGFSLDIGTLDEEFRIRLFFNGRRLFYRRRLALT</sequence>
<proteinExistence type="predicted"/>
<keyword evidence="1" id="KW-0812">Transmembrane</keyword>
<dbReference type="Proteomes" id="UP000000460">
    <property type="component" value="Segment"/>
</dbReference>